<evidence type="ECO:0000313" key="3">
    <source>
        <dbReference type="EMBL" id="NHK28469.1"/>
    </source>
</evidence>
<reference evidence="2" key="1">
    <citation type="journal article" date="2014" name="Int. J. Syst. Evol. Microbiol.">
        <title>Complete genome sequence of Corynebacterium casei LMG S-19264T (=DSM 44701T), isolated from a smear-ripened cheese.</title>
        <authorList>
            <consortium name="US DOE Joint Genome Institute (JGI-PGF)"/>
            <person name="Walter F."/>
            <person name="Albersmeier A."/>
            <person name="Kalinowski J."/>
            <person name="Ruckert C."/>
        </authorList>
    </citation>
    <scope>NUCLEOTIDE SEQUENCE</scope>
    <source>
        <strain evidence="2">CGMCC 1.14984</strain>
    </source>
</reference>
<evidence type="ECO:0000256" key="1">
    <source>
        <dbReference type="SAM" id="Phobius"/>
    </source>
</evidence>
<keyword evidence="1" id="KW-0472">Membrane</keyword>
<dbReference type="Proteomes" id="UP000818603">
    <property type="component" value="Unassembled WGS sequence"/>
</dbReference>
<keyword evidence="1" id="KW-0812">Transmembrane</keyword>
<accession>A0A8J3A2Q1</accession>
<organism evidence="2 4">
    <name type="scientific">Aquisalinus luteolus</name>
    <dbReference type="NCBI Taxonomy" id="1566827"/>
    <lineage>
        <taxon>Bacteria</taxon>
        <taxon>Pseudomonadati</taxon>
        <taxon>Pseudomonadota</taxon>
        <taxon>Alphaproteobacteria</taxon>
        <taxon>Parvularculales</taxon>
        <taxon>Parvularculaceae</taxon>
        <taxon>Aquisalinus</taxon>
    </lineage>
</organism>
<dbReference type="EMBL" id="VCJR02000002">
    <property type="protein sequence ID" value="NHK28469.1"/>
    <property type="molecule type" value="Genomic_DNA"/>
</dbReference>
<comment type="caution">
    <text evidence="2">The sequence shown here is derived from an EMBL/GenBank/DDBJ whole genome shotgun (WGS) entry which is preliminary data.</text>
</comment>
<reference evidence="3 5" key="2">
    <citation type="submission" date="2020-02" db="EMBL/GenBank/DDBJ databases">
        <title>Genome sequence of Parvularcula flava strain NH6-79.</title>
        <authorList>
            <person name="Abdul Karim M.H."/>
            <person name="Lam M.Q."/>
            <person name="Chen S.J."/>
            <person name="Yahya A."/>
            <person name="Shahir S."/>
            <person name="Shamsir M.S."/>
            <person name="Chong C.S."/>
        </authorList>
    </citation>
    <scope>NUCLEOTIDE SEQUENCE [LARGE SCALE GENOMIC DNA]</scope>
    <source>
        <strain evidence="3 5">NH6-79</strain>
    </source>
</reference>
<protein>
    <submittedName>
        <fullName evidence="2">Uncharacterized protein</fullName>
    </submittedName>
</protein>
<reference evidence="2" key="3">
    <citation type="submission" date="2020-09" db="EMBL/GenBank/DDBJ databases">
        <authorList>
            <person name="Sun Q."/>
            <person name="Zhou Y."/>
        </authorList>
    </citation>
    <scope>NUCLEOTIDE SEQUENCE</scope>
    <source>
        <strain evidence="2">CGMCC 1.14984</strain>
    </source>
</reference>
<dbReference type="EMBL" id="BMGZ01000002">
    <property type="protein sequence ID" value="GGH98573.1"/>
    <property type="molecule type" value="Genomic_DNA"/>
</dbReference>
<proteinExistence type="predicted"/>
<dbReference type="RefSeq" id="WP_155140499.1">
    <property type="nucleotide sequence ID" value="NZ_BMGZ01000002.1"/>
</dbReference>
<gene>
    <name evidence="3" type="ORF">FF098_011180</name>
    <name evidence="2" type="ORF">GCM10011355_22480</name>
</gene>
<feature type="transmembrane region" description="Helical" evidence="1">
    <location>
        <begin position="65"/>
        <end position="89"/>
    </location>
</feature>
<dbReference type="AlphaFoldDB" id="A0A8J3A2Q1"/>
<sequence length="95" mass="9887">MKIGGFLLILIGILIAAAPLASAMIAGSIAEANGCQLNEGGVNPCIIDGQDRGPLLSAMFLAGWYMIYTIPLGAPIILVGLILFVVGLFRKKKTS</sequence>
<evidence type="ECO:0000313" key="5">
    <source>
        <dbReference type="Proteomes" id="UP000818603"/>
    </source>
</evidence>
<name>A0A8J3A2Q1_9PROT</name>
<evidence type="ECO:0000313" key="4">
    <source>
        <dbReference type="Proteomes" id="UP000621856"/>
    </source>
</evidence>
<dbReference type="Proteomes" id="UP000621856">
    <property type="component" value="Unassembled WGS sequence"/>
</dbReference>
<keyword evidence="5" id="KW-1185">Reference proteome</keyword>
<evidence type="ECO:0000313" key="2">
    <source>
        <dbReference type="EMBL" id="GGH98573.1"/>
    </source>
</evidence>
<keyword evidence="1" id="KW-1133">Transmembrane helix</keyword>